<dbReference type="Proteomes" id="UP000184396">
    <property type="component" value="Unassembled WGS sequence"/>
</dbReference>
<evidence type="ECO:0000313" key="2">
    <source>
        <dbReference type="EMBL" id="SHJ07508.1"/>
    </source>
</evidence>
<reference evidence="2 3" key="1">
    <citation type="submission" date="2016-11" db="EMBL/GenBank/DDBJ databases">
        <authorList>
            <person name="Jaros S."/>
            <person name="Januszkiewicz K."/>
            <person name="Wedrychowicz H."/>
        </authorList>
    </citation>
    <scope>NUCLEOTIDE SEQUENCE [LARGE SCALE GENOMIC DNA]</scope>
    <source>
        <strain evidence="2 3">CGMCC 1.12213</strain>
    </source>
</reference>
<organism evidence="2 3">
    <name type="scientific">Algibacter luteus</name>
    <dbReference type="NCBI Taxonomy" id="1178825"/>
    <lineage>
        <taxon>Bacteria</taxon>
        <taxon>Pseudomonadati</taxon>
        <taxon>Bacteroidota</taxon>
        <taxon>Flavobacteriia</taxon>
        <taxon>Flavobacteriales</taxon>
        <taxon>Flavobacteriaceae</taxon>
        <taxon>Algibacter</taxon>
    </lineage>
</organism>
<keyword evidence="3" id="KW-1185">Reference proteome</keyword>
<name>A0A1M6GBZ2_9FLAO</name>
<protein>
    <recommendedName>
        <fullName evidence="4">Lipocalin-like domain-containing protein</fullName>
    </recommendedName>
</protein>
<dbReference type="AlphaFoldDB" id="A0A1M6GBZ2"/>
<dbReference type="OrthoDB" id="9793489at2"/>
<dbReference type="eggNOG" id="ENOG5031B5Y">
    <property type="taxonomic scope" value="Bacteria"/>
</dbReference>
<gene>
    <name evidence="2" type="ORF">SAMN05216261_2726</name>
</gene>
<dbReference type="STRING" id="1178825.SAMN05216261_2726"/>
<sequence length="128" mass="14685">MKYLIFMLFLSLPKYGVAQEAPSKTSETSNSFIGNWKIDLRPTPDSDEYFQYFVVKTINKNAFNGTFYSSEITNGILNNNWPELYFAFSTTDQSNEYYHSGYLKDGKLYGITYCPKRGFTAPSTGIKE</sequence>
<evidence type="ECO:0008006" key="4">
    <source>
        <dbReference type="Google" id="ProtNLM"/>
    </source>
</evidence>
<keyword evidence="1" id="KW-0732">Signal</keyword>
<proteinExistence type="predicted"/>
<feature type="chain" id="PRO_5009917692" description="Lipocalin-like domain-containing protein" evidence="1">
    <location>
        <begin position="19"/>
        <end position="128"/>
    </location>
</feature>
<evidence type="ECO:0000256" key="1">
    <source>
        <dbReference type="SAM" id="SignalP"/>
    </source>
</evidence>
<dbReference type="RefSeq" id="WP_035106387.1">
    <property type="nucleotide sequence ID" value="NZ_ALIH01000008.1"/>
</dbReference>
<evidence type="ECO:0000313" key="3">
    <source>
        <dbReference type="Proteomes" id="UP000184396"/>
    </source>
</evidence>
<feature type="signal peptide" evidence="1">
    <location>
        <begin position="1"/>
        <end position="18"/>
    </location>
</feature>
<dbReference type="EMBL" id="FQYK01000007">
    <property type="protein sequence ID" value="SHJ07508.1"/>
    <property type="molecule type" value="Genomic_DNA"/>
</dbReference>
<accession>A0A1M6GBZ2</accession>